<dbReference type="PROSITE" id="PS50092">
    <property type="entry name" value="TSP1"/>
    <property type="match status" value="12"/>
</dbReference>
<dbReference type="PANTHER" id="PTHR11311">
    <property type="entry name" value="SPONDIN"/>
    <property type="match status" value="1"/>
</dbReference>
<feature type="domain" description="Spondin-like TSP1" evidence="5">
    <location>
        <begin position="420"/>
        <end position="471"/>
    </location>
</feature>
<dbReference type="Gene3D" id="2.20.100.10">
    <property type="entry name" value="Thrombospondin type-1 (TSP1) repeat"/>
    <property type="match status" value="11"/>
</dbReference>
<dbReference type="Pfam" id="PF00090">
    <property type="entry name" value="TSP_1"/>
    <property type="match status" value="8"/>
</dbReference>
<evidence type="ECO:0000256" key="3">
    <source>
        <dbReference type="ARBA" id="ARBA00023180"/>
    </source>
</evidence>
<keyword evidence="2" id="KW-1015">Disulfide bond</keyword>
<evidence type="ECO:0000256" key="1">
    <source>
        <dbReference type="ARBA" id="ARBA00022729"/>
    </source>
</evidence>
<proteinExistence type="predicted"/>
<keyword evidence="1" id="KW-0732">Signal</keyword>
<dbReference type="SUPFAM" id="SSF82895">
    <property type="entry name" value="TSP-1 type 1 repeat"/>
    <property type="match status" value="12"/>
</dbReference>
<dbReference type="PANTHER" id="PTHR11311:SF15">
    <property type="entry name" value="SPONDIN-2"/>
    <property type="match status" value="1"/>
</dbReference>
<dbReference type="AlphaFoldDB" id="A0A6C0CT81"/>
<dbReference type="GO" id="GO:0031012">
    <property type="term" value="C:extracellular matrix"/>
    <property type="evidence" value="ECO:0007669"/>
    <property type="project" value="TreeGrafter"/>
</dbReference>
<dbReference type="InterPro" id="IPR044004">
    <property type="entry name" value="TSP1_spondin_dom"/>
</dbReference>
<feature type="compositionally biased region" description="Low complexity" evidence="4">
    <location>
        <begin position="1"/>
        <end position="26"/>
    </location>
</feature>
<evidence type="ECO:0000256" key="2">
    <source>
        <dbReference type="ARBA" id="ARBA00023157"/>
    </source>
</evidence>
<feature type="region of interest" description="Disordered" evidence="4">
    <location>
        <begin position="1"/>
        <end position="27"/>
    </location>
</feature>
<dbReference type="GO" id="GO:0007155">
    <property type="term" value="P:cell adhesion"/>
    <property type="evidence" value="ECO:0007669"/>
    <property type="project" value="TreeGrafter"/>
</dbReference>
<evidence type="ECO:0000259" key="5">
    <source>
        <dbReference type="Pfam" id="PF19028"/>
    </source>
</evidence>
<dbReference type="InterPro" id="IPR036383">
    <property type="entry name" value="TSP1_rpt_sf"/>
</dbReference>
<name>A0A6C0CT81_9ZZZZ</name>
<evidence type="ECO:0000256" key="4">
    <source>
        <dbReference type="SAM" id="MobiDB-lite"/>
    </source>
</evidence>
<dbReference type="InterPro" id="IPR000884">
    <property type="entry name" value="TSP1_rpt"/>
</dbReference>
<dbReference type="InterPro" id="IPR051418">
    <property type="entry name" value="Spondin/Thrombospondin_T1"/>
</dbReference>
<organism evidence="6">
    <name type="scientific">viral metagenome</name>
    <dbReference type="NCBI Taxonomy" id="1070528"/>
    <lineage>
        <taxon>unclassified sequences</taxon>
        <taxon>metagenomes</taxon>
        <taxon>organismal metagenomes</taxon>
    </lineage>
</organism>
<keyword evidence="3" id="KW-0325">Glycoprotein</keyword>
<protein>
    <recommendedName>
        <fullName evidence="5">Spondin-like TSP1 domain-containing protein</fullName>
    </recommendedName>
</protein>
<reference evidence="6" key="1">
    <citation type="journal article" date="2020" name="Nature">
        <title>Giant virus diversity and host interactions through global metagenomics.</title>
        <authorList>
            <person name="Schulz F."/>
            <person name="Roux S."/>
            <person name="Paez-Espino D."/>
            <person name="Jungbluth S."/>
            <person name="Walsh D.A."/>
            <person name="Denef V.J."/>
            <person name="McMahon K.D."/>
            <person name="Konstantinidis K.T."/>
            <person name="Eloe-Fadrosh E.A."/>
            <person name="Kyrpides N.C."/>
            <person name="Woyke T."/>
        </authorList>
    </citation>
    <scope>NUCLEOTIDE SEQUENCE</scope>
    <source>
        <strain evidence="6">GVMAG-M-3300021473-15</strain>
    </source>
</reference>
<dbReference type="Pfam" id="PF19030">
    <property type="entry name" value="TSP1_ADAMTS"/>
    <property type="match status" value="1"/>
</dbReference>
<accession>A0A6C0CT81</accession>
<dbReference type="Pfam" id="PF19028">
    <property type="entry name" value="TSP1_spondin"/>
    <property type="match status" value="2"/>
</dbReference>
<feature type="domain" description="Spondin-like TSP1" evidence="5">
    <location>
        <begin position="475"/>
        <end position="526"/>
    </location>
</feature>
<dbReference type="SMART" id="SM00209">
    <property type="entry name" value="TSP1"/>
    <property type="match status" value="12"/>
</dbReference>
<dbReference type="EMBL" id="MN739478">
    <property type="protein sequence ID" value="QHT06899.1"/>
    <property type="molecule type" value="Genomic_DNA"/>
</dbReference>
<sequence>MGNLFSSTTSSAESSTLSSANTSSGSLDCQLSPWVSVGTCNVSCGGGIVYQTRQITKEAGKKGVPCPSVDELTQNASCNTQPCPINCSLSLWKDGECNVSCGGGMKRQTRTVLVQNAYGGSPCTESLTQNVSCNSQPCPIDCVTGEWKDASECNAPCGIGSKIQTLPIITQALYGGIPCPISLSQNVSCNIKPCPVDCVTGTWTDTTQCSVSCGGGTKRQILPVLSPYSYGGHCPTLTQEVACNIDRCPVDCVTGPWTDSTDCNVSCGNGSKTQIMAIITPAAYGGLPCPTNLSQIVPCSKTPCPSNCILSEWRDTTQCSVACGGGTKTQSASIVIPAAYGGTCPNLVKTVPCNTQTCPVDCVLDNWRYTSECSVNCGGGTRTRELPIITQSNNLGNACPVAASLTEIVPCNTQPCPVNCVTGPWIDSSVCSATCGGGTKTQSMTVVIPAAYGGTPCPTLTQTIPCNTQKCPVDCVTGTWSDSSECSLTCGGGSKTQTLSVITQPANNGIPCPVLTHSVSCNEQHCPVDCVTGQWTDSSVCSATCGGGTKTQILPITIPASYGGRACPTILTRTSNCNPEPCPVNCVVGTWDDTSPCTVACGGGLKTQRLSIITPSVGTGTPCPHEANLSQTVACNTQHCPVDCVPGDWADTTACNVQCGTSTGLKTQMLPLLSSAAYGGRECTVQRTRTQTCTSTKVCPINYLLGVSKIIIDGYGNCGDIHIDSNMIATHDPTRCAISTQNRNGGSWVANSWGIGVSDLLIYDKFNVAVVTNRFSPNISFTNEFSDGGCTGLKHTHTLKTPTDISKFVIHFNYPGAGVVTVTCYDNNNVIVYASKKIFLACYQQNVYVFDFTTNIPNYLITPLLQSNSFIGETWADVISITDKGKIFPNDSYTPADLKCYDSCAYTSNCQGIIYDATNCVLLSNITNITPVIPSVSFGNNTNASTAGLRRNFFSFVPPTTGTGTSTVRTNIRSGVVTEVIPPW</sequence>
<evidence type="ECO:0000313" key="6">
    <source>
        <dbReference type="EMBL" id="QHT06899.1"/>
    </source>
</evidence>